<evidence type="ECO:0000256" key="9">
    <source>
        <dbReference type="ARBA" id="ARBA00023180"/>
    </source>
</evidence>
<keyword evidence="6" id="KW-0735">Signal-anchor</keyword>
<evidence type="ECO:0000313" key="14">
    <source>
        <dbReference type="Proteomes" id="UP000494163"/>
    </source>
</evidence>
<dbReference type="OrthoDB" id="6238971at2759"/>
<dbReference type="AlphaFoldDB" id="A0A0M4EPZ8"/>
<accession>A0A0M4EPZ8</accession>
<evidence type="ECO:0000256" key="8">
    <source>
        <dbReference type="ARBA" id="ARBA00023136"/>
    </source>
</evidence>
<dbReference type="EMBL" id="CP012526">
    <property type="protein sequence ID" value="ALC47940.1"/>
    <property type="molecule type" value="Genomic_DNA"/>
</dbReference>
<evidence type="ECO:0000256" key="10">
    <source>
        <dbReference type="ARBA" id="ARBA00037301"/>
    </source>
</evidence>
<dbReference type="SMR" id="A0A0M4EPZ8"/>
<keyword evidence="7" id="KW-1133">Transmembrane helix</keyword>
<proteinExistence type="inferred from homology"/>
<dbReference type="OMA" id="ESENIGW"/>
<evidence type="ECO:0000313" key="13">
    <source>
        <dbReference type="EMBL" id="ALC47940.1"/>
    </source>
</evidence>
<dbReference type="PANTHER" id="PTHR46012">
    <property type="entry name" value="IP22168P"/>
    <property type="match status" value="1"/>
</dbReference>
<gene>
    <name evidence="13" type="ORF">Dbus_chr3Rg2690</name>
</gene>
<evidence type="ECO:0000256" key="4">
    <source>
        <dbReference type="ARBA" id="ARBA00022679"/>
    </source>
</evidence>
<evidence type="ECO:0000256" key="6">
    <source>
        <dbReference type="ARBA" id="ARBA00022968"/>
    </source>
</evidence>
<comment type="similarity">
    <text evidence="2">Belongs to the glycosyltransferase 8 family.</text>
</comment>
<keyword evidence="8" id="KW-0472">Membrane</keyword>
<comment type="subcellular location">
    <subcellularLocation>
        <location evidence="1">Membrane</location>
        <topology evidence="1">Single-pass type II membrane protein</topology>
    </subcellularLocation>
</comment>
<evidence type="ECO:0000256" key="11">
    <source>
        <dbReference type="ARBA" id="ARBA00038854"/>
    </source>
</evidence>
<evidence type="ECO:0000256" key="5">
    <source>
        <dbReference type="ARBA" id="ARBA00022692"/>
    </source>
</evidence>
<evidence type="ECO:0000256" key="1">
    <source>
        <dbReference type="ARBA" id="ARBA00004606"/>
    </source>
</evidence>
<protein>
    <recommendedName>
        <fullName evidence="11">UDP-D-xylose:beta-D-glucoside alpha-1,3-D-xylosyltransferase</fullName>
        <ecNumber evidence="11">2.4.2.42</ecNumber>
    </recommendedName>
</protein>
<keyword evidence="5" id="KW-0812">Transmembrane</keyword>
<name>A0A0M4EPZ8_DROBS</name>
<organism evidence="13 14">
    <name type="scientific">Drosophila busckii</name>
    <name type="common">Fruit fly</name>
    <dbReference type="NCBI Taxonomy" id="30019"/>
    <lineage>
        <taxon>Eukaryota</taxon>
        <taxon>Metazoa</taxon>
        <taxon>Ecdysozoa</taxon>
        <taxon>Arthropoda</taxon>
        <taxon>Hexapoda</taxon>
        <taxon>Insecta</taxon>
        <taxon>Pterygota</taxon>
        <taxon>Neoptera</taxon>
        <taxon>Endopterygota</taxon>
        <taxon>Diptera</taxon>
        <taxon>Brachycera</taxon>
        <taxon>Muscomorpha</taxon>
        <taxon>Ephydroidea</taxon>
        <taxon>Drosophilidae</taxon>
        <taxon>Drosophila</taxon>
    </lineage>
</organism>
<keyword evidence="9" id="KW-0325">Glycoprotein</keyword>
<evidence type="ECO:0000256" key="2">
    <source>
        <dbReference type="ARBA" id="ARBA00006351"/>
    </source>
</evidence>
<keyword evidence="4" id="KW-0808">Transferase</keyword>
<dbReference type="InterPro" id="IPR029044">
    <property type="entry name" value="Nucleotide-diphossugar_trans"/>
</dbReference>
<dbReference type="Pfam" id="PF01501">
    <property type="entry name" value="Glyco_transf_8"/>
    <property type="match status" value="1"/>
</dbReference>
<dbReference type="SUPFAM" id="SSF53448">
    <property type="entry name" value="Nucleotide-diphospho-sugar transferases"/>
    <property type="match status" value="1"/>
</dbReference>
<dbReference type="STRING" id="30019.A0A0M4EPZ8"/>
<sequence>MALLQKKMRHFHICLLGLVALTTIFYILHSRSLLKMDNRHNMEYRKTPIHMVVVACGQRVQETLVMIKSAILFNYYQEYLKFSVFTEEHLMDEFSEKLSDWRDLFPQMFEFELLRLRFPNQSEAEWRNLFKPCAAQRLFLPSLLTNVDSLLYVDTDILFLSPITDVWQFLNKFNESQIAALAPEHESENIGWYNRFARHPFYGPLGVNSGVMLMNLTRMRQFNWEQHILPIYKEYKLRITWGDQDIINILFYYHPDKLYLMPCEYNYRPDHCMYMSICNISHSGVKLIHGNRGYFHSNKQPLFRELYKAIETYQFGSSIYENFLLPLRLALSDKLVNDSSCGKISKDVIIIANRIFGNKF</sequence>
<dbReference type="GO" id="GO:0016020">
    <property type="term" value="C:membrane"/>
    <property type="evidence" value="ECO:0007669"/>
    <property type="project" value="UniProtKB-SubCell"/>
</dbReference>
<dbReference type="PANTHER" id="PTHR46012:SF2">
    <property type="entry name" value="IP22168P"/>
    <property type="match status" value="1"/>
</dbReference>
<reference evidence="13 14" key="1">
    <citation type="submission" date="2015-08" db="EMBL/GenBank/DDBJ databases">
        <title>Ancestral chromatin configuration constrains chromatin evolution on differentiating sex chromosomes in Drosophila.</title>
        <authorList>
            <person name="Zhou Q."/>
            <person name="Bachtrog D."/>
        </authorList>
    </citation>
    <scope>NUCLEOTIDE SEQUENCE [LARGE SCALE GENOMIC DNA]</scope>
    <source>
        <tissue evidence="13">Whole larvae</tissue>
    </source>
</reference>
<dbReference type="InterPro" id="IPR002495">
    <property type="entry name" value="Glyco_trans_8"/>
</dbReference>
<dbReference type="Proteomes" id="UP000494163">
    <property type="component" value="Chromosome 3R"/>
</dbReference>
<dbReference type="GO" id="GO:0140563">
    <property type="term" value="F:UDP-D-xylose:beta-D-glucoside alpha-1,3-D-xylosyltransferase activity"/>
    <property type="evidence" value="ECO:0007669"/>
    <property type="project" value="UniProtKB-EC"/>
</dbReference>
<dbReference type="EC" id="2.4.2.42" evidence="11"/>
<dbReference type="Gene3D" id="3.90.550.10">
    <property type="entry name" value="Spore Coat Polysaccharide Biosynthesis Protein SpsA, Chain A"/>
    <property type="match status" value="1"/>
</dbReference>
<evidence type="ECO:0000256" key="7">
    <source>
        <dbReference type="ARBA" id="ARBA00022989"/>
    </source>
</evidence>
<evidence type="ECO:0000256" key="12">
    <source>
        <dbReference type="ARBA" id="ARBA00049181"/>
    </source>
</evidence>
<comment type="function">
    <text evidence="10">Glycosyltransferase which elongates the O-linked glucose attached to EGF-like repeats in the extracellular domain of Notch proteins by catalyzing the addition of xylose.</text>
</comment>
<keyword evidence="14" id="KW-1185">Reference proteome</keyword>
<dbReference type="GO" id="GO:0016266">
    <property type="term" value="P:protein O-linked glycosylation via N-acetyl-galactosamine"/>
    <property type="evidence" value="ECO:0007669"/>
    <property type="project" value="TreeGrafter"/>
</dbReference>
<comment type="catalytic activity">
    <reaction evidence="12">
        <text>3-O-(beta-D-glucosyl)-L-seryl-[EGF-like domain protein] + UDP-alpha-D-xylose = 3-O-[alpha-D-xylosyl-(1-&gt;3)-beta-D-glucosyl]-L-seryl-[EGF-like domain protein] + UDP + H(+)</text>
        <dbReference type="Rhea" id="RHEA:56064"/>
        <dbReference type="Rhea" id="RHEA-COMP:14610"/>
        <dbReference type="Rhea" id="RHEA-COMP:14611"/>
        <dbReference type="ChEBI" id="CHEBI:15378"/>
        <dbReference type="ChEBI" id="CHEBI:57632"/>
        <dbReference type="ChEBI" id="CHEBI:58223"/>
        <dbReference type="ChEBI" id="CHEBI:140575"/>
        <dbReference type="ChEBI" id="CHEBI:140576"/>
        <dbReference type="EC" id="2.4.2.42"/>
    </reaction>
</comment>
<keyword evidence="3" id="KW-0328">Glycosyltransferase</keyword>
<evidence type="ECO:0000256" key="3">
    <source>
        <dbReference type="ARBA" id="ARBA00022676"/>
    </source>
</evidence>
<dbReference type="InterPro" id="IPR051993">
    <property type="entry name" value="Glycosyltransferase_8"/>
</dbReference>